<feature type="transmembrane region" description="Helical" evidence="5">
    <location>
        <begin position="215"/>
        <end position="231"/>
    </location>
</feature>
<evidence type="ECO:0000256" key="2">
    <source>
        <dbReference type="ARBA" id="ARBA00022692"/>
    </source>
</evidence>
<name>A0A0V8GID3_9BACL</name>
<feature type="transmembrane region" description="Helical" evidence="5">
    <location>
        <begin position="266"/>
        <end position="284"/>
    </location>
</feature>
<keyword evidence="4 5" id="KW-0472">Membrane</keyword>
<evidence type="ECO:0000256" key="5">
    <source>
        <dbReference type="SAM" id="Phobius"/>
    </source>
</evidence>
<dbReference type="Pfam" id="PF04932">
    <property type="entry name" value="Wzy_C"/>
    <property type="match status" value="1"/>
</dbReference>
<dbReference type="OrthoDB" id="2350279at2"/>
<dbReference type="RefSeq" id="WP_058264599.1">
    <property type="nucleotide sequence ID" value="NZ_FMYN01000001.1"/>
</dbReference>
<evidence type="ECO:0000313" key="8">
    <source>
        <dbReference type="Proteomes" id="UP000053797"/>
    </source>
</evidence>
<reference evidence="7 8" key="1">
    <citation type="journal article" date="2015" name="Int. J. Syst. Evol. Microbiol.">
        <title>Exiguobacterium enclense sp. nov., isolated from sediment.</title>
        <authorList>
            <person name="Dastager S.G."/>
            <person name="Mawlankar R."/>
            <person name="Sonalkar V.V."/>
            <person name="Thorat M.N."/>
            <person name="Mual P."/>
            <person name="Verma A."/>
            <person name="Krishnamurthi S."/>
            <person name="Tang S.K."/>
            <person name="Li W.J."/>
        </authorList>
    </citation>
    <scope>NUCLEOTIDE SEQUENCE [LARGE SCALE GENOMIC DNA]</scope>
    <source>
        <strain evidence="7 8">NIO-1109</strain>
    </source>
</reference>
<feature type="transmembrane region" description="Helical" evidence="5">
    <location>
        <begin position="71"/>
        <end position="91"/>
    </location>
</feature>
<feature type="transmembrane region" description="Helical" evidence="5">
    <location>
        <begin position="340"/>
        <end position="361"/>
    </location>
</feature>
<feature type="transmembrane region" description="Helical" evidence="5">
    <location>
        <begin position="192"/>
        <end position="208"/>
    </location>
</feature>
<feature type="transmembrane region" description="Helical" evidence="5">
    <location>
        <begin position="128"/>
        <end position="148"/>
    </location>
</feature>
<evidence type="ECO:0000259" key="6">
    <source>
        <dbReference type="Pfam" id="PF04932"/>
    </source>
</evidence>
<dbReference type="InterPro" id="IPR007016">
    <property type="entry name" value="O-antigen_ligase-rel_domated"/>
</dbReference>
<dbReference type="GO" id="GO:0016020">
    <property type="term" value="C:membrane"/>
    <property type="evidence" value="ECO:0007669"/>
    <property type="project" value="UniProtKB-SubCell"/>
</dbReference>
<feature type="transmembrane region" description="Helical" evidence="5">
    <location>
        <begin position="368"/>
        <end position="385"/>
    </location>
</feature>
<feature type="transmembrane region" description="Helical" evidence="5">
    <location>
        <begin position="40"/>
        <end position="59"/>
    </location>
</feature>
<sequence length="422" mass="48351">MLKSANIPTSFALSILVAWIMLDAWIRPLSFTDEVLPKQWSLWLLPVYIVLFSVCWLILRPFYRANRARGHQIALIFLIYLTFHIVFFFFNTNTDRILASLYLISTWLFVGIVSSLSRTSIEQWQRLLCHFLYGQAVFLASYALIVSFGSEYVPVENLQWLRIGPLSFPQLYVGEQGSFLRLAGLMNNPNTLAAWLVPGGLFAWFYLLKQFPRRQSFLHVVLLLLIIIALLRSGSQTGIYSFLLLALLTSIRMVPGTRQRVQVTACYVTGSLILLAIFTFQGLLPRLLSLNGRLTLWQAGWRASADSLWFGHGIGSAPRGLEEQLNEQVLYTFHSTPITYLYEFGLIGCLLYGAVFLYLFYRLFRIQTTDLAFLPLLLASWLGLLQFTESILVRPSGFYFIWLSLLAYTSLRRLPPHDSTHT</sequence>
<accession>A0A0V8GID3</accession>
<protein>
    <submittedName>
        <fullName evidence="7">Polymerase</fullName>
    </submittedName>
</protein>
<feature type="transmembrane region" description="Helical" evidence="5">
    <location>
        <begin position="97"/>
        <end position="116"/>
    </location>
</feature>
<dbReference type="AlphaFoldDB" id="A0A0V8GID3"/>
<comment type="subcellular location">
    <subcellularLocation>
        <location evidence="1">Membrane</location>
        <topology evidence="1">Multi-pass membrane protein</topology>
    </subcellularLocation>
</comment>
<keyword evidence="2 5" id="KW-0812">Transmembrane</keyword>
<evidence type="ECO:0000313" key="7">
    <source>
        <dbReference type="EMBL" id="KSU49986.1"/>
    </source>
</evidence>
<dbReference type="InterPro" id="IPR051533">
    <property type="entry name" value="WaaL-like"/>
</dbReference>
<organism evidence="7 8">
    <name type="scientific">Exiguobacterium indicum</name>
    <dbReference type="NCBI Taxonomy" id="296995"/>
    <lineage>
        <taxon>Bacteria</taxon>
        <taxon>Bacillati</taxon>
        <taxon>Bacillota</taxon>
        <taxon>Bacilli</taxon>
        <taxon>Bacillales</taxon>
        <taxon>Bacillales Family XII. Incertae Sedis</taxon>
        <taxon>Exiguobacterium</taxon>
    </lineage>
</organism>
<dbReference type="EMBL" id="LNQL01000001">
    <property type="protein sequence ID" value="KSU49986.1"/>
    <property type="molecule type" value="Genomic_DNA"/>
</dbReference>
<gene>
    <name evidence="7" type="ORF">AS033_01045</name>
</gene>
<feature type="domain" description="O-antigen ligase-related" evidence="6">
    <location>
        <begin position="222"/>
        <end position="352"/>
    </location>
</feature>
<comment type="caution">
    <text evidence="7">The sequence shown here is derived from an EMBL/GenBank/DDBJ whole genome shotgun (WGS) entry which is preliminary data.</text>
</comment>
<evidence type="ECO:0000256" key="4">
    <source>
        <dbReference type="ARBA" id="ARBA00023136"/>
    </source>
</evidence>
<dbReference type="PANTHER" id="PTHR37422">
    <property type="entry name" value="TEICHURONIC ACID BIOSYNTHESIS PROTEIN TUAE"/>
    <property type="match status" value="1"/>
</dbReference>
<feature type="transmembrane region" description="Helical" evidence="5">
    <location>
        <begin position="237"/>
        <end position="254"/>
    </location>
</feature>
<proteinExistence type="predicted"/>
<evidence type="ECO:0000256" key="3">
    <source>
        <dbReference type="ARBA" id="ARBA00022989"/>
    </source>
</evidence>
<dbReference type="PANTHER" id="PTHR37422:SF13">
    <property type="entry name" value="LIPOPOLYSACCHARIDE BIOSYNTHESIS PROTEIN PA4999-RELATED"/>
    <property type="match status" value="1"/>
</dbReference>
<evidence type="ECO:0000256" key="1">
    <source>
        <dbReference type="ARBA" id="ARBA00004141"/>
    </source>
</evidence>
<keyword evidence="3 5" id="KW-1133">Transmembrane helix</keyword>
<dbReference type="Proteomes" id="UP000053797">
    <property type="component" value="Unassembled WGS sequence"/>
</dbReference>